<reference evidence="4 5" key="1">
    <citation type="journal article" date="2020" name="ISME J.">
        <title>Enrichment and physiological characterization of a novel comammox Nitrospira indicates ammonium inhibition of complete nitrification.</title>
        <authorList>
            <person name="Sakoula D."/>
            <person name="Koch H."/>
            <person name="Frank J."/>
            <person name="Jetten M.S.M."/>
            <person name="van Kessel M.A.H.J."/>
            <person name="Lucker S."/>
        </authorList>
    </citation>
    <scope>NUCLEOTIDE SEQUENCE [LARGE SCALE GENOMIC DNA]</scope>
    <source>
        <strain evidence="4">Comreactor17</strain>
    </source>
</reference>
<gene>
    <name evidence="4" type="ORF">Nkreftii_001468</name>
</gene>
<proteinExistence type="predicted"/>
<evidence type="ECO:0000313" key="5">
    <source>
        <dbReference type="Proteomes" id="UP000593737"/>
    </source>
</evidence>
<dbReference type="GO" id="GO:0016747">
    <property type="term" value="F:acyltransferase activity, transferring groups other than amino-acyl groups"/>
    <property type="evidence" value="ECO:0007669"/>
    <property type="project" value="InterPro"/>
</dbReference>
<dbReference type="Pfam" id="PF00583">
    <property type="entry name" value="Acetyltransf_1"/>
    <property type="match status" value="1"/>
</dbReference>
<dbReference type="Proteomes" id="UP000593737">
    <property type="component" value="Chromosome"/>
</dbReference>
<dbReference type="EMBL" id="CP047423">
    <property type="protein sequence ID" value="QPD03694.1"/>
    <property type="molecule type" value="Genomic_DNA"/>
</dbReference>
<sequence>MTHITPYDDAQREAIVQIALRAWAPVFASIERAMDPEVYREHHPDWRVTQQRAVEAACADPDVHVWIASERAHPLGFIALKLHTAERLGEIYMLAVDPESQRHGIATTLTAHALAWFKAVRMTTVMADTGGDCGHEPARRTYESAGFRPFPIARYFKKL</sequence>
<dbReference type="AlphaFoldDB" id="A0A7S8FCQ8"/>
<dbReference type="InterPro" id="IPR016181">
    <property type="entry name" value="Acyl_CoA_acyltransferase"/>
</dbReference>
<dbReference type="InterPro" id="IPR050832">
    <property type="entry name" value="Bact_Acetyltransf"/>
</dbReference>
<organism evidence="4 5">
    <name type="scientific">Candidatus Nitrospira kreftii</name>
    <dbReference type="NCBI Taxonomy" id="2652173"/>
    <lineage>
        <taxon>Bacteria</taxon>
        <taxon>Pseudomonadati</taxon>
        <taxon>Nitrospirota</taxon>
        <taxon>Nitrospiria</taxon>
        <taxon>Nitrospirales</taxon>
        <taxon>Nitrospiraceae</taxon>
        <taxon>Nitrospira</taxon>
    </lineage>
</organism>
<dbReference type="PROSITE" id="PS51186">
    <property type="entry name" value="GNAT"/>
    <property type="match status" value="1"/>
</dbReference>
<evidence type="ECO:0000259" key="3">
    <source>
        <dbReference type="PROSITE" id="PS51186"/>
    </source>
</evidence>
<protein>
    <submittedName>
        <fullName evidence="4">GNAT family acetyltransferase</fullName>
    </submittedName>
</protein>
<dbReference type="Gene3D" id="3.40.630.30">
    <property type="match status" value="1"/>
</dbReference>
<evidence type="ECO:0000256" key="1">
    <source>
        <dbReference type="ARBA" id="ARBA00022679"/>
    </source>
</evidence>
<dbReference type="KEGG" id="nkf:Nkreftii_001468"/>
<name>A0A7S8FCQ8_9BACT</name>
<dbReference type="PANTHER" id="PTHR43877">
    <property type="entry name" value="AMINOALKYLPHOSPHONATE N-ACETYLTRANSFERASE-RELATED-RELATED"/>
    <property type="match status" value="1"/>
</dbReference>
<feature type="domain" description="N-acetyltransferase" evidence="3">
    <location>
        <begin position="2"/>
        <end position="159"/>
    </location>
</feature>
<dbReference type="SUPFAM" id="SSF55729">
    <property type="entry name" value="Acyl-CoA N-acyltransferases (Nat)"/>
    <property type="match status" value="1"/>
</dbReference>
<dbReference type="InterPro" id="IPR000182">
    <property type="entry name" value="GNAT_dom"/>
</dbReference>
<evidence type="ECO:0000313" key="4">
    <source>
        <dbReference type="EMBL" id="QPD03694.1"/>
    </source>
</evidence>
<dbReference type="CDD" id="cd04301">
    <property type="entry name" value="NAT_SF"/>
    <property type="match status" value="1"/>
</dbReference>
<keyword evidence="1 4" id="KW-0808">Transferase</keyword>
<accession>A0A7S8FCQ8</accession>
<keyword evidence="2" id="KW-0012">Acyltransferase</keyword>
<evidence type="ECO:0000256" key="2">
    <source>
        <dbReference type="ARBA" id="ARBA00023315"/>
    </source>
</evidence>